<evidence type="ECO:0000313" key="2">
    <source>
        <dbReference type="EMBL" id="MQL55912.1"/>
    </source>
</evidence>
<keyword evidence="3" id="KW-0547">Nucleotide-binding</keyword>
<evidence type="ECO:0000313" key="5">
    <source>
        <dbReference type="Proteomes" id="UP000474054"/>
    </source>
</evidence>
<feature type="domain" description="ABC transporter" evidence="1">
    <location>
        <begin position="2"/>
        <end position="232"/>
    </location>
</feature>
<protein>
    <submittedName>
        <fullName evidence="3">ATP-binding cassette domain-containing protein</fullName>
    </submittedName>
</protein>
<keyword evidence="4" id="KW-1185">Reference proteome</keyword>
<organism evidence="3 4">
    <name type="scientific">Acidianus ambivalens</name>
    <name type="common">Desulfurolobus ambivalens</name>
    <dbReference type="NCBI Taxonomy" id="2283"/>
    <lineage>
        <taxon>Archaea</taxon>
        <taxon>Thermoproteota</taxon>
        <taxon>Thermoprotei</taxon>
        <taxon>Sulfolobales</taxon>
        <taxon>Sulfolobaceae</taxon>
        <taxon>Acidianus</taxon>
    </lineage>
</organism>
<dbReference type="Proteomes" id="UP000474054">
    <property type="component" value="Unassembled WGS sequence"/>
</dbReference>
<dbReference type="PANTHER" id="PTHR43067:SF3">
    <property type="entry name" value="MALTOSE ABC TRANSPORTER, ATP-BINDING PROTEIN"/>
    <property type="match status" value="1"/>
</dbReference>
<dbReference type="PANTHER" id="PTHR43067">
    <property type="entry name" value="OLIGOPEPTIDE/DIPEPTIDE ABC TRANSPORTER, ATPASE SUBUNIT"/>
    <property type="match status" value="1"/>
</dbReference>
<dbReference type="Proteomes" id="UP000426328">
    <property type="component" value="Chromosome"/>
</dbReference>
<dbReference type="GeneID" id="42779197"/>
<sequence>MLEYVNIYGDILNDFSMKVESNLGILGQRDSGKEEIIFYTLLLKKPKKGKILLNGNEIKENNVNDIRWKEISAVFYNPYSMFNPIYNIASHFAEIVVSHDIGDYNFAVDIAKEFIKILGLDSSILEKFSYQLTPLEAKKVSLALATFLEPKYVLIDDIEFGINDNGRAVVINSIIDLESIVSSKFIVLDNDPAVISRVSDEFVVLYKGKIIERGSNVTEVYHPYTLDLLRGEISTNYLGRGCPYSDNCRYSSLKCKEKEPEEIKVGNNYVKCLLYSWLK</sequence>
<dbReference type="GO" id="GO:0016887">
    <property type="term" value="F:ATP hydrolysis activity"/>
    <property type="evidence" value="ECO:0007669"/>
    <property type="project" value="InterPro"/>
</dbReference>
<evidence type="ECO:0000259" key="1">
    <source>
        <dbReference type="PROSITE" id="PS50893"/>
    </source>
</evidence>
<name>A0A650CUI7_ACIAM</name>
<dbReference type="SUPFAM" id="SSF52540">
    <property type="entry name" value="P-loop containing nucleoside triphosphate hydrolases"/>
    <property type="match status" value="1"/>
</dbReference>
<keyword evidence="3" id="KW-0067">ATP-binding</keyword>
<dbReference type="InterPro" id="IPR003439">
    <property type="entry name" value="ABC_transporter-like_ATP-bd"/>
</dbReference>
<dbReference type="Gene3D" id="3.40.50.300">
    <property type="entry name" value="P-loop containing nucleotide triphosphate hydrolases"/>
    <property type="match status" value="1"/>
</dbReference>
<dbReference type="Pfam" id="PF00005">
    <property type="entry name" value="ABC_tran"/>
    <property type="match status" value="1"/>
</dbReference>
<gene>
    <name evidence="3" type="ORF">D1866_05630</name>
    <name evidence="2" type="ORF">GFB69_09195</name>
</gene>
<dbReference type="EMBL" id="CP045482">
    <property type="protein sequence ID" value="QGR21524.1"/>
    <property type="molecule type" value="Genomic_DNA"/>
</dbReference>
<dbReference type="AlphaFoldDB" id="A0A650CUI7"/>
<evidence type="ECO:0000313" key="4">
    <source>
        <dbReference type="Proteomes" id="UP000426328"/>
    </source>
</evidence>
<dbReference type="GO" id="GO:0005524">
    <property type="term" value="F:ATP binding"/>
    <property type="evidence" value="ECO:0007669"/>
    <property type="project" value="UniProtKB-KW"/>
</dbReference>
<reference evidence="2 5" key="1">
    <citation type="submission" date="2019-10" db="EMBL/GenBank/DDBJ databases">
        <title>Comparative genomics of sulfur disproportionating microorganisms.</title>
        <authorList>
            <person name="Ward L.M."/>
            <person name="Bertran E."/>
            <person name="Johnston D."/>
        </authorList>
    </citation>
    <scope>NUCLEOTIDE SEQUENCE [LARGE SCALE GENOMIC DNA]</scope>
    <source>
        <strain evidence="2 5">DSM 3772</strain>
    </source>
</reference>
<dbReference type="PROSITE" id="PS50893">
    <property type="entry name" value="ABC_TRANSPORTER_2"/>
    <property type="match status" value="1"/>
</dbReference>
<reference evidence="3 4" key="2">
    <citation type="submission" date="2019-10" db="EMBL/GenBank/DDBJ databases">
        <title>Genome Sequences from Six Type Strain Members of the Archaeal Family Sulfolobaceae: Acidianus ambivalens, Acidianus infernus, Metallosphaera prunae, Stygiolobus azoricus, Sulfolobus metallicus, and Sulfurisphaera ohwakuensis.</title>
        <authorList>
            <person name="Counts J.A."/>
            <person name="Kelly R.M."/>
        </authorList>
    </citation>
    <scope>NUCLEOTIDE SEQUENCE [LARGE SCALE GENOMIC DNA]</scope>
    <source>
        <strain evidence="3 4">LEI 10</strain>
    </source>
</reference>
<proteinExistence type="predicted"/>
<evidence type="ECO:0000313" key="3">
    <source>
        <dbReference type="EMBL" id="QGR21524.1"/>
    </source>
</evidence>
<dbReference type="EMBL" id="WHYS01000002">
    <property type="protein sequence ID" value="MQL55912.1"/>
    <property type="molecule type" value="Genomic_DNA"/>
</dbReference>
<dbReference type="KEGG" id="aamb:D1866_05630"/>
<dbReference type="RefSeq" id="WP_152942151.1">
    <property type="nucleotide sequence ID" value="NZ_CP045482.1"/>
</dbReference>
<dbReference type="InterPro" id="IPR027417">
    <property type="entry name" value="P-loop_NTPase"/>
</dbReference>
<accession>A0A650CUI7</accession>